<sequence>MSAAKRTLDEGLMSNSESQNGRSKRRKTAPKWSGYLSEFRVDEQDDEKSSDFTRGTPTPPVATTSTEKTRIRPTRLKINGPKAPKPSPNPELKKTSNTDAAKIDTKSDRQLRTKPRQNYSLLLTEETSDAEVDAIETAVDIDAFLALANGSTSVQTEESETHDALHEETNHHEQPGRMPQSDDQLVAEIDRVMQEHKAELQSTSRLSNTESLRQLEDLSYVSSLPVNVILLTDESRAKSELY</sequence>
<feature type="compositionally biased region" description="Polar residues" evidence="1">
    <location>
        <begin position="52"/>
        <end position="66"/>
    </location>
</feature>
<organism evidence="2 3">
    <name type="scientific">Cryomyces antarcticus</name>
    <dbReference type="NCBI Taxonomy" id="329879"/>
    <lineage>
        <taxon>Eukaryota</taxon>
        <taxon>Fungi</taxon>
        <taxon>Dikarya</taxon>
        <taxon>Ascomycota</taxon>
        <taxon>Pezizomycotina</taxon>
        <taxon>Dothideomycetes</taxon>
        <taxon>Dothideomycetes incertae sedis</taxon>
        <taxon>Cryomyces</taxon>
    </lineage>
</organism>
<keyword evidence="3" id="KW-1185">Reference proteome</keyword>
<name>A0ABR0LLT9_9PEZI</name>
<evidence type="ECO:0000313" key="2">
    <source>
        <dbReference type="EMBL" id="KAK5198507.1"/>
    </source>
</evidence>
<dbReference type="Proteomes" id="UP001357485">
    <property type="component" value="Unassembled WGS sequence"/>
</dbReference>
<feature type="compositionally biased region" description="Basic and acidic residues" evidence="1">
    <location>
        <begin position="91"/>
        <end position="111"/>
    </location>
</feature>
<proteinExistence type="predicted"/>
<reference evidence="2 3" key="1">
    <citation type="submission" date="2023-08" db="EMBL/GenBank/DDBJ databases">
        <title>Black Yeasts Isolated from many extreme environments.</title>
        <authorList>
            <person name="Coleine C."/>
            <person name="Stajich J.E."/>
            <person name="Selbmann L."/>
        </authorList>
    </citation>
    <scope>NUCLEOTIDE SEQUENCE [LARGE SCALE GENOMIC DNA]</scope>
    <source>
        <strain evidence="2 3">CCFEE 536</strain>
    </source>
</reference>
<comment type="caution">
    <text evidence="2">The sequence shown here is derived from an EMBL/GenBank/DDBJ whole genome shotgun (WGS) entry which is preliminary data.</text>
</comment>
<feature type="non-terminal residue" evidence="2">
    <location>
        <position position="242"/>
    </location>
</feature>
<protein>
    <submittedName>
        <fullName evidence="2">Uncharacterized protein</fullName>
    </submittedName>
</protein>
<evidence type="ECO:0000313" key="3">
    <source>
        <dbReference type="Proteomes" id="UP001357485"/>
    </source>
</evidence>
<dbReference type="EMBL" id="JAVRRA010017604">
    <property type="protein sequence ID" value="KAK5198507.1"/>
    <property type="molecule type" value="Genomic_DNA"/>
</dbReference>
<feature type="compositionally biased region" description="Basic and acidic residues" evidence="1">
    <location>
        <begin position="159"/>
        <end position="175"/>
    </location>
</feature>
<gene>
    <name evidence="2" type="ORF">LTR16_006393</name>
</gene>
<feature type="region of interest" description="Disordered" evidence="1">
    <location>
        <begin position="1"/>
        <end position="113"/>
    </location>
</feature>
<feature type="compositionally biased region" description="Basic and acidic residues" evidence="1">
    <location>
        <begin position="39"/>
        <end position="51"/>
    </location>
</feature>
<feature type="region of interest" description="Disordered" evidence="1">
    <location>
        <begin position="156"/>
        <end position="180"/>
    </location>
</feature>
<evidence type="ECO:0000256" key="1">
    <source>
        <dbReference type="SAM" id="MobiDB-lite"/>
    </source>
</evidence>
<accession>A0ABR0LLT9</accession>